<dbReference type="InterPro" id="IPR017968">
    <property type="entry name" value="Acylphosphatase_CS"/>
</dbReference>
<reference evidence="7 8" key="1">
    <citation type="submission" date="2021-05" db="EMBL/GenBank/DDBJ databases">
        <title>Roseococcus sp. XZZS9, whole genome shotgun sequencing project.</title>
        <authorList>
            <person name="Zhao G."/>
            <person name="Shen L."/>
        </authorList>
    </citation>
    <scope>NUCLEOTIDE SEQUENCE [LARGE SCALE GENOMIC DNA]</scope>
    <source>
        <strain evidence="7 8">XZZS9</strain>
    </source>
</reference>
<evidence type="ECO:0000256" key="2">
    <source>
        <dbReference type="ARBA" id="ARBA00012150"/>
    </source>
</evidence>
<accession>A0ABS5Q7S1</accession>
<feature type="active site" evidence="4">
    <location>
        <position position="36"/>
    </location>
</feature>
<dbReference type="NCBIfam" id="NF010996">
    <property type="entry name" value="PRK14421.1"/>
    <property type="match status" value="1"/>
</dbReference>
<keyword evidence="8" id="KW-1185">Reference proteome</keyword>
<feature type="domain" description="Acylphosphatase-like" evidence="6">
    <location>
        <begin position="3"/>
        <end position="89"/>
    </location>
</feature>
<organism evidence="7 8">
    <name type="scientific">Roseococcus pinisoli</name>
    <dbReference type="NCBI Taxonomy" id="2835040"/>
    <lineage>
        <taxon>Bacteria</taxon>
        <taxon>Pseudomonadati</taxon>
        <taxon>Pseudomonadota</taxon>
        <taxon>Alphaproteobacteria</taxon>
        <taxon>Acetobacterales</taxon>
        <taxon>Roseomonadaceae</taxon>
        <taxon>Roseococcus</taxon>
    </lineage>
</organism>
<dbReference type="Pfam" id="PF00708">
    <property type="entry name" value="Acylphosphatase"/>
    <property type="match status" value="1"/>
</dbReference>
<dbReference type="EC" id="3.6.1.7" evidence="2 4"/>
<evidence type="ECO:0000256" key="5">
    <source>
        <dbReference type="RuleBase" id="RU004168"/>
    </source>
</evidence>
<evidence type="ECO:0000259" key="6">
    <source>
        <dbReference type="PROSITE" id="PS51160"/>
    </source>
</evidence>
<dbReference type="InterPro" id="IPR020456">
    <property type="entry name" value="Acylphosphatase"/>
</dbReference>
<dbReference type="PANTHER" id="PTHR47268">
    <property type="entry name" value="ACYLPHOSPHATASE"/>
    <property type="match status" value="1"/>
</dbReference>
<evidence type="ECO:0000256" key="1">
    <source>
        <dbReference type="ARBA" id="ARBA00005614"/>
    </source>
</evidence>
<dbReference type="PRINTS" id="PR00112">
    <property type="entry name" value="ACYLPHPHTASE"/>
</dbReference>
<name>A0ABS5Q7S1_9PROT</name>
<dbReference type="RefSeq" id="WP_213669631.1">
    <property type="nucleotide sequence ID" value="NZ_JAHCDA010000001.1"/>
</dbReference>
<evidence type="ECO:0000256" key="3">
    <source>
        <dbReference type="ARBA" id="ARBA00047645"/>
    </source>
</evidence>
<dbReference type="EMBL" id="JAHCDA010000001">
    <property type="protein sequence ID" value="MBS7809714.1"/>
    <property type="molecule type" value="Genomic_DNA"/>
</dbReference>
<keyword evidence="4" id="KW-0378">Hydrolase</keyword>
<evidence type="ECO:0000313" key="7">
    <source>
        <dbReference type="EMBL" id="MBS7809714.1"/>
    </source>
</evidence>
<feature type="active site" evidence="4">
    <location>
        <position position="18"/>
    </location>
</feature>
<protein>
    <recommendedName>
        <fullName evidence="2 4">acylphosphatase</fullName>
        <ecNumber evidence="2 4">3.6.1.7</ecNumber>
    </recommendedName>
</protein>
<dbReference type="InterPro" id="IPR001792">
    <property type="entry name" value="Acylphosphatase-like_dom"/>
</dbReference>
<evidence type="ECO:0000313" key="8">
    <source>
        <dbReference type="Proteomes" id="UP000766336"/>
    </source>
</evidence>
<dbReference type="SUPFAM" id="SSF54975">
    <property type="entry name" value="Acylphosphatase/BLUF domain-like"/>
    <property type="match status" value="1"/>
</dbReference>
<dbReference type="PANTHER" id="PTHR47268:SF4">
    <property type="entry name" value="ACYLPHOSPHATASE"/>
    <property type="match status" value="1"/>
</dbReference>
<dbReference type="PROSITE" id="PS51160">
    <property type="entry name" value="ACYLPHOSPHATASE_3"/>
    <property type="match status" value="1"/>
</dbReference>
<sequence>MMAALVRIAGRVHGVGYRQWLVHEARRNGLSGWVRNRRDGTVEALLSGERDALQAVLTACRRGPPAAQVTSVEEAFAEPPDEPGFIRLPTL</sequence>
<evidence type="ECO:0000256" key="4">
    <source>
        <dbReference type="PROSITE-ProRule" id="PRU00520"/>
    </source>
</evidence>
<gene>
    <name evidence="7" type="ORF">KHU32_02120</name>
</gene>
<proteinExistence type="inferred from homology"/>
<comment type="similarity">
    <text evidence="1 5">Belongs to the acylphosphatase family.</text>
</comment>
<dbReference type="InterPro" id="IPR036046">
    <property type="entry name" value="Acylphosphatase-like_dom_sf"/>
</dbReference>
<dbReference type="Gene3D" id="3.30.70.100">
    <property type="match status" value="1"/>
</dbReference>
<dbReference type="Proteomes" id="UP000766336">
    <property type="component" value="Unassembled WGS sequence"/>
</dbReference>
<dbReference type="PROSITE" id="PS00151">
    <property type="entry name" value="ACYLPHOSPHATASE_2"/>
    <property type="match status" value="1"/>
</dbReference>
<comment type="caution">
    <text evidence="7">The sequence shown here is derived from an EMBL/GenBank/DDBJ whole genome shotgun (WGS) entry which is preliminary data.</text>
</comment>
<comment type="catalytic activity">
    <reaction evidence="3 4">
        <text>an acyl phosphate + H2O = a carboxylate + phosphate + H(+)</text>
        <dbReference type="Rhea" id="RHEA:14965"/>
        <dbReference type="ChEBI" id="CHEBI:15377"/>
        <dbReference type="ChEBI" id="CHEBI:15378"/>
        <dbReference type="ChEBI" id="CHEBI:29067"/>
        <dbReference type="ChEBI" id="CHEBI:43474"/>
        <dbReference type="ChEBI" id="CHEBI:59918"/>
        <dbReference type="EC" id="3.6.1.7"/>
    </reaction>
</comment>